<reference evidence="3" key="1">
    <citation type="submission" date="2022-07" db="EMBL/GenBank/DDBJ databases">
        <title>Genome Sequence of Leucocoprinus birnbaumii.</title>
        <authorList>
            <person name="Buettner E."/>
        </authorList>
    </citation>
    <scope>NUCLEOTIDE SEQUENCE</scope>
    <source>
        <strain evidence="3">VT141</strain>
    </source>
</reference>
<dbReference type="Proteomes" id="UP001213000">
    <property type="component" value="Unassembled WGS sequence"/>
</dbReference>
<protein>
    <submittedName>
        <fullName evidence="3">Uncharacterized protein</fullName>
    </submittedName>
</protein>
<keyword evidence="4" id="KW-1185">Reference proteome</keyword>
<evidence type="ECO:0000256" key="1">
    <source>
        <dbReference type="SAM" id="MobiDB-lite"/>
    </source>
</evidence>
<dbReference type="AlphaFoldDB" id="A0AAD5VRH0"/>
<evidence type="ECO:0000313" key="3">
    <source>
        <dbReference type="EMBL" id="KAJ3567739.1"/>
    </source>
</evidence>
<evidence type="ECO:0000256" key="2">
    <source>
        <dbReference type="SAM" id="SignalP"/>
    </source>
</evidence>
<feature type="compositionally biased region" description="Low complexity" evidence="1">
    <location>
        <begin position="126"/>
        <end position="198"/>
    </location>
</feature>
<organism evidence="3 4">
    <name type="scientific">Leucocoprinus birnbaumii</name>
    <dbReference type="NCBI Taxonomy" id="56174"/>
    <lineage>
        <taxon>Eukaryota</taxon>
        <taxon>Fungi</taxon>
        <taxon>Dikarya</taxon>
        <taxon>Basidiomycota</taxon>
        <taxon>Agaricomycotina</taxon>
        <taxon>Agaricomycetes</taxon>
        <taxon>Agaricomycetidae</taxon>
        <taxon>Agaricales</taxon>
        <taxon>Agaricineae</taxon>
        <taxon>Agaricaceae</taxon>
        <taxon>Leucocoprinus</taxon>
    </lineage>
</organism>
<feature type="region of interest" description="Disordered" evidence="1">
    <location>
        <begin position="125"/>
        <end position="198"/>
    </location>
</feature>
<gene>
    <name evidence="3" type="ORF">NP233_g6173</name>
</gene>
<feature type="signal peptide" evidence="2">
    <location>
        <begin position="1"/>
        <end position="18"/>
    </location>
</feature>
<evidence type="ECO:0000313" key="4">
    <source>
        <dbReference type="Proteomes" id="UP001213000"/>
    </source>
</evidence>
<comment type="caution">
    <text evidence="3">The sequence shown here is derived from an EMBL/GenBank/DDBJ whole genome shotgun (WGS) entry which is preliminary data.</text>
</comment>
<feature type="chain" id="PRO_5042138092" evidence="2">
    <location>
        <begin position="19"/>
        <end position="241"/>
    </location>
</feature>
<accession>A0AAD5VRH0</accession>
<name>A0AAD5VRH0_9AGAR</name>
<sequence>MLAIAALCFSFFISAALSSPLLKRDVVDPHITNPHEGTVWVVGSKELVTWETDNLPPPSQITNLMGRVILGFQANNNHPLAQNFKITDGNVSITVPNVPPRDDYIIVLMGDSGNSSPAFAITSIRNGSTTNSTTTGDNSPPITGGAITGGASSATSSNAPTSSAATTTPVSTPTSPISLPSSGSSELPSLSSLSGSSTSSGSATLSGSAAAAATSNSAAWSVHTYSKWTVIAVPLAFGLLI</sequence>
<keyword evidence="2" id="KW-0732">Signal</keyword>
<dbReference type="EMBL" id="JANIEX010000391">
    <property type="protein sequence ID" value="KAJ3567739.1"/>
    <property type="molecule type" value="Genomic_DNA"/>
</dbReference>
<proteinExistence type="predicted"/>